<gene>
    <name evidence="3" type="ORF">QBZ16_000684</name>
</gene>
<feature type="region of interest" description="Disordered" evidence="1">
    <location>
        <begin position="951"/>
        <end position="1005"/>
    </location>
</feature>
<dbReference type="Proteomes" id="UP001255856">
    <property type="component" value="Unassembled WGS sequence"/>
</dbReference>
<feature type="transmembrane region" description="Helical" evidence="2">
    <location>
        <begin position="22"/>
        <end position="46"/>
    </location>
</feature>
<feature type="transmembrane region" description="Helical" evidence="2">
    <location>
        <begin position="634"/>
        <end position="655"/>
    </location>
</feature>
<reference evidence="3" key="1">
    <citation type="submission" date="2021-01" db="EMBL/GenBank/DDBJ databases">
        <authorList>
            <person name="Eckstrom K.M.E."/>
        </authorList>
    </citation>
    <scope>NUCLEOTIDE SEQUENCE</scope>
    <source>
        <strain evidence="3">UVCC 0001</strain>
    </source>
</reference>
<protein>
    <submittedName>
        <fullName evidence="3">Uncharacterized protein</fullName>
    </submittedName>
</protein>
<keyword evidence="2" id="KW-0812">Transmembrane</keyword>
<sequence length="1005" mass="104798">MLFQELPISNPVSNADFVPESLGYYTSHVLPAIWPACIVLGLSLALSPDVDRLELLLKLERVRAWGFGAAFAAAALTAGCVLAMVWAGPHLVPGAFNAVQDARDYAVGVLDAADGAVSRAKLLDARLGEIQALLAQDVNVDAAQALLQGTVVPALRTLGEDVANLTAGVGTTAEPGSITIALESVTGARGTVTALIAQAEAFVSAAEGLPASVSASGAEDALRALRAAVQDLLTGAAGDAADYAAKVAALEALQADLFTLQDAIETLRDVDAALDALIPAATSLVNDTLPGLLEELDGVRAGYASVAPCASRLLDAATRINATVARLPAQLDTDVDLLRLLSSVLDELAGSNSTWLGELQGLARGEGGALDVQRIAGPAAELAGSVLSGLGSMGNLSDLARSVGDVAAVMRAGESALRGLDGLIVTALAFYPQATSYTLVRVAATGVAGELRDGVLELGETSGAMFDAAAGAQGTVARLAADPSTLTDLVAEPDGSIPAARRAIAQVPLPASYAAEEARLLAQYASLPKPLGSLVDQAKEQIGSILGDTDEALDSARSKISGVVSDVEPSLGDIRSDVVGRIDREVDKYRPPATRWDRVRLFVSYILLSLLAVLGIALAAAVFARWPAGVKFGVALVCLLLILGSALFLALTLVLKVGNDGCSNLEAQIVLRIGEHNGKAQLVARYWLFDEGTLDEVSKSVFDFDAEAVRAEVADGREAVLQAVEGVSLTGQLAALVSASVNDTYVLQSEILGVRDRLAFAAVHPVYVEVKRFACCTALNTVSYLWLGLVLTAGAGLLLCALCLPVIHSLDRLALASWWGRAGRDHLSRLAAPAVGYPVGPGAWAAFEQAGLGSVARRKSKQPEEAPTPTRRADTIPAWCDYRKGVGWAENSSVLIWCALYYMYFCTQRISHIQQSNYCRSAHATPEVGGALGGAWEEELRASWGADRATLADVPPPTVPHPPLGSWATAHPASQARSDRRSQEQESSAHPASSMNSFTARHSNI</sequence>
<comment type="caution">
    <text evidence="3">The sequence shown here is derived from an EMBL/GenBank/DDBJ whole genome shotgun (WGS) entry which is preliminary data.</text>
</comment>
<dbReference type="EMBL" id="JASFZW010000001">
    <property type="protein sequence ID" value="KAK2080830.1"/>
    <property type="molecule type" value="Genomic_DNA"/>
</dbReference>
<keyword evidence="2" id="KW-0472">Membrane</keyword>
<accession>A0AAD9INJ0</accession>
<feature type="compositionally biased region" description="Pro residues" evidence="1">
    <location>
        <begin position="954"/>
        <end position="963"/>
    </location>
</feature>
<feature type="transmembrane region" description="Helical" evidence="2">
    <location>
        <begin position="602"/>
        <end position="622"/>
    </location>
</feature>
<feature type="transmembrane region" description="Helical" evidence="2">
    <location>
        <begin position="67"/>
        <end position="87"/>
    </location>
</feature>
<organism evidence="3 4">
    <name type="scientific">Prototheca wickerhamii</name>
    <dbReference type="NCBI Taxonomy" id="3111"/>
    <lineage>
        <taxon>Eukaryota</taxon>
        <taxon>Viridiplantae</taxon>
        <taxon>Chlorophyta</taxon>
        <taxon>core chlorophytes</taxon>
        <taxon>Trebouxiophyceae</taxon>
        <taxon>Chlorellales</taxon>
        <taxon>Chlorellaceae</taxon>
        <taxon>Prototheca</taxon>
    </lineage>
</organism>
<name>A0AAD9INJ0_PROWI</name>
<feature type="compositionally biased region" description="Polar residues" evidence="1">
    <location>
        <begin position="990"/>
        <end position="1005"/>
    </location>
</feature>
<keyword evidence="2" id="KW-1133">Transmembrane helix</keyword>
<proteinExistence type="predicted"/>
<evidence type="ECO:0000256" key="1">
    <source>
        <dbReference type="SAM" id="MobiDB-lite"/>
    </source>
</evidence>
<evidence type="ECO:0000313" key="4">
    <source>
        <dbReference type="Proteomes" id="UP001255856"/>
    </source>
</evidence>
<dbReference type="AlphaFoldDB" id="A0AAD9INJ0"/>
<feature type="transmembrane region" description="Helical" evidence="2">
    <location>
        <begin position="784"/>
        <end position="807"/>
    </location>
</feature>
<evidence type="ECO:0000313" key="3">
    <source>
        <dbReference type="EMBL" id="KAK2080830.1"/>
    </source>
</evidence>
<evidence type="ECO:0000256" key="2">
    <source>
        <dbReference type="SAM" id="Phobius"/>
    </source>
</evidence>
<keyword evidence="4" id="KW-1185">Reference proteome</keyword>